<dbReference type="EMBL" id="JBHLWN010000077">
    <property type="protein sequence ID" value="MFC0214744.1"/>
    <property type="molecule type" value="Genomic_DNA"/>
</dbReference>
<dbReference type="RefSeq" id="WP_377472157.1">
    <property type="nucleotide sequence ID" value="NZ_JBHLWN010000077.1"/>
</dbReference>
<dbReference type="Gene3D" id="1.10.3450.10">
    <property type="entry name" value="TTHA0068-like"/>
    <property type="match status" value="1"/>
</dbReference>
<organism evidence="2 3">
    <name type="scientific">Paenibacillus chartarius</name>
    <dbReference type="NCBI Taxonomy" id="747481"/>
    <lineage>
        <taxon>Bacteria</taxon>
        <taxon>Bacillati</taxon>
        <taxon>Bacillota</taxon>
        <taxon>Bacilli</taxon>
        <taxon>Bacillales</taxon>
        <taxon>Paenibacillaceae</taxon>
        <taxon>Paenibacillus</taxon>
    </lineage>
</organism>
<dbReference type="Pfam" id="PF03745">
    <property type="entry name" value="DUF309"/>
    <property type="match status" value="1"/>
</dbReference>
<comment type="caution">
    <text evidence="2">The sequence shown here is derived from an EMBL/GenBank/DDBJ whole genome shotgun (WGS) entry which is preliminary data.</text>
</comment>
<dbReference type="Proteomes" id="UP001589776">
    <property type="component" value="Unassembled WGS sequence"/>
</dbReference>
<dbReference type="InterPro" id="IPR005500">
    <property type="entry name" value="DUF309"/>
</dbReference>
<proteinExistence type="predicted"/>
<dbReference type="SUPFAM" id="SSF140663">
    <property type="entry name" value="TTHA0068-like"/>
    <property type="match status" value="1"/>
</dbReference>
<feature type="region of interest" description="Disordered" evidence="1">
    <location>
        <begin position="159"/>
        <end position="181"/>
    </location>
</feature>
<evidence type="ECO:0000313" key="3">
    <source>
        <dbReference type="Proteomes" id="UP001589776"/>
    </source>
</evidence>
<gene>
    <name evidence="2" type="ORF">ACFFK0_20255</name>
</gene>
<dbReference type="PANTHER" id="PTHR34796">
    <property type="entry name" value="EXPRESSED PROTEIN"/>
    <property type="match status" value="1"/>
</dbReference>
<name>A0ABV6DQ32_9BACL</name>
<evidence type="ECO:0000313" key="2">
    <source>
        <dbReference type="EMBL" id="MFC0214744.1"/>
    </source>
</evidence>
<accession>A0ABV6DQ32</accession>
<sequence length="181" mass="21142">MRQVPEKIIEYLVQFHGSRDWFECHEVLEEYWKERPEEVHGDTLVGLIQVAVGLYHERRGNRDGAVKMLRSSLSKLEPAALAELGLDGELLLTRISDRLRQLEGADGQKEGTSEFHDLDLPFADAELEARCRTMAAGRGWTWKRRSAMDDSELIHRHMRRDRSDVVQARQESLQRRRNRHK</sequence>
<protein>
    <submittedName>
        <fullName evidence="2">DUF309 domain-containing protein</fullName>
    </submittedName>
</protein>
<evidence type="ECO:0000256" key="1">
    <source>
        <dbReference type="SAM" id="MobiDB-lite"/>
    </source>
</evidence>
<reference evidence="2 3" key="1">
    <citation type="submission" date="2024-09" db="EMBL/GenBank/DDBJ databases">
        <authorList>
            <person name="Sun Q."/>
            <person name="Mori K."/>
        </authorList>
    </citation>
    <scope>NUCLEOTIDE SEQUENCE [LARGE SCALE GENOMIC DNA]</scope>
    <source>
        <strain evidence="2 3">CCM 7759</strain>
    </source>
</reference>
<keyword evidence="3" id="KW-1185">Reference proteome</keyword>
<dbReference type="PANTHER" id="PTHR34796:SF1">
    <property type="entry name" value="EXPRESSED PROTEIN"/>
    <property type="match status" value="1"/>
</dbReference>
<dbReference type="InterPro" id="IPR023203">
    <property type="entry name" value="TTHA0068_sf"/>
</dbReference>